<protein>
    <submittedName>
        <fullName evidence="6">Site-specific integrase</fullName>
    </submittedName>
</protein>
<dbReference type="OrthoDB" id="1822491at2"/>
<feature type="domain" description="Tyr recombinase" evidence="4">
    <location>
        <begin position="186"/>
        <end position="391"/>
    </location>
</feature>
<name>A0A511JBD4_9CELL</name>
<dbReference type="Pfam" id="PF00589">
    <property type="entry name" value="Phage_integrase"/>
    <property type="match status" value="1"/>
</dbReference>
<dbReference type="InterPro" id="IPR013762">
    <property type="entry name" value="Integrase-like_cat_sf"/>
</dbReference>
<proteinExistence type="predicted"/>
<evidence type="ECO:0000256" key="3">
    <source>
        <dbReference type="PROSITE-ProRule" id="PRU01248"/>
    </source>
</evidence>
<dbReference type="SUPFAM" id="SSF56349">
    <property type="entry name" value="DNA breaking-rejoining enzymes"/>
    <property type="match status" value="1"/>
</dbReference>
<dbReference type="EMBL" id="BJWG01000008">
    <property type="protein sequence ID" value="GEL95300.1"/>
    <property type="molecule type" value="Genomic_DNA"/>
</dbReference>
<dbReference type="InterPro" id="IPR010998">
    <property type="entry name" value="Integrase_recombinase_N"/>
</dbReference>
<accession>A0A511JBD4</accession>
<dbReference type="InterPro" id="IPR011010">
    <property type="entry name" value="DNA_brk_join_enz"/>
</dbReference>
<dbReference type="AlphaFoldDB" id="A0A511JBD4"/>
<dbReference type="Gene3D" id="1.10.443.10">
    <property type="entry name" value="Intergrase catalytic core"/>
    <property type="match status" value="1"/>
</dbReference>
<keyword evidence="1 3" id="KW-0238">DNA-binding</keyword>
<keyword evidence="2" id="KW-0233">DNA recombination</keyword>
<dbReference type="InterPro" id="IPR002104">
    <property type="entry name" value="Integrase_catalytic"/>
</dbReference>
<dbReference type="PANTHER" id="PTHR30349:SF91">
    <property type="entry name" value="INTA PROTEIN"/>
    <property type="match status" value="1"/>
</dbReference>
<dbReference type="Proteomes" id="UP000321720">
    <property type="component" value="Unassembled WGS sequence"/>
</dbReference>
<dbReference type="GO" id="GO:0003677">
    <property type="term" value="F:DNA binding"/>
    <property type="evidence" value="ECO:0007669"/>
    <property type="project" value="UniProtKB-UniRule"/>
</dbReference>
<keyword evidence="7" id="KW-1185">Reference proteome</keyword>
<dbReference type="InterPro" id="IPR050090">
    <property type="entry name" value="Tyrosine_recombinase_XerCD"/>
</dbReference>
<dbReference type="PANTHER" id="PTHR30349">
    <property type="entry name" value="PHAGE INTEGRASE-RELATED"/>
    <property type="match status" value="1"/>
</dbReference>
<evidence type="ECO:0000256" key="2">
    <source>
        <dbReference type="ARBA" id="ARBA00023172"/>
    </source>
</evidence>
<dbReference type="PROSITE" id="PS51900">
    <property type="entry name" value="CB"/>
    <property type="match status" value="1"/>
</dbReference>
<reference evidence="6 7" key="1">
    <citation type="submission" date="2019-07" db="EMBL/GenBank/DDBJ databases">
        <title>Whole genome shotgun sequence of Cellulomonas composti NBRC 100758.</title>
        <authorList>
            <person name="Hosoyama A."/>
            <person name="Uohara A."/>
            <person name="Ohji S."/>
            <person name="Ichikawa N."/>
        </authorList>
    </citation>
    <scope>NUCLEOTIDE SEQUENCE [LARGE SCALE GENOMIC DNA]</scope>
    <source>
        <strain evidence="6 7">NBRC 100758</strain>
    </source>
</reference>
<evidence type="ECO:0000259" key="4">
    <source>
        <dbReference type="PROSITE" id="PS51898"/>
    </source>
</evidence>
<organism evidence="6 7">
    <name type="scientific">Cellulomonas composti</name>
    <dbReference type="NCBI Taxonomy" id="266130"/>
    <lineage>
        <taxon>Bacteria</taxon>
        <taxon>Bacillati</taxon>
        <taxon>Actinomycetota</taxon>
        <taxon>Actinomycetes</taxon>
        <taxon>Micrococcales</taxon>
        <taxon>Cellulomonadaceae</taxon>
        <taxon>Cellulomonas</taxon>
    </lineage>
</organism>
<evidence type="ECO:0000256" key="1">
    <source>
        <dbReference type="ARBA" id="ARBA00023125"/>
    </source>
</evidence>
<sequence length="405" mass="43980">MTINRSTSAGVFQRHRVACTRPTRCDCTWSFIVELPPTADGRRRQVTKGGFAGQRAAKAARDGVLADNRAGLVVDNRRVTVAEYLRSWLAAKVAAGTIRPKTEQAYRDHVERLFVPTLGTVRLAELTPRHVERAFRQIAAEHPGLSASSLGRIRATLRSALGTAVKRDEVARNSAALVDMPSVRRKPVQPWEPHELAAFLSAPAVVAHRLHPLLHTAVHTGLRRGELAGLRWQDVDLDRARVTVRQQVVALGARTVVTAPKTSSGEHRAVDLDTRTVAVMRAVKRAQAVERLAWGPAWSDSGLVFTHEDGTGWHPDSIGQAFRRLVPKVTVDGAPLRPCRFHDLRHAQASLMLAAGVPLTVVSKRLGHSQLAVTSDTYSHLVGGVGVAAAQAAADLVQRSSRAVP</sequence>
<feature type="domain" description="Core-binding (CB)" evidence="5">
    <location>
        <begin position="79"/>
        <end position="165"/>
    </location>
</feature>
<evidence type="ECO:0000259" key="5">
    <source>
        <dbReference type="PROSITE" id="PS51900"/>
    </source>
</evidence>
<dbReference type="RefSeq" id="WP_146842953.1">
    <property type="nucleotide sequence ID" value="NZ_BJWG01000008.1"/>
</dbReference>
<dbReference type="PROSITE" id="PS51898">
    <property type="entry name" value="TYR_RECOMBINASE"/>
    <property type="match status" value="1"/>
</dbReference>
<evidence type="ECO:0000313" key="6">
    <source>
        <dbReference type="EMBL" id="GEL95300.1"/>
    </source>
</evidence>
<dbReference type="GO" id="GO:0006310">
    <property type="term" value="P:DNA recombination"/>
    <property type="evidence" value="ECO:0007669"/>
    <property type="project" value="UniProtKB-KW"/>
</dbReference>
<gene>
    <name evidence="6" type="ORF">CCO02nite_19580</name>
</gene>
<dbReference type="CDD" id="cd01189">
    <property type="entry name" value="INT_ICEBs1_C_like"/>
    <property type="match status" value="1"/>
</dbReference>
<dbReference type="InterPro" id="IPR044068">
    <property type="entry name" value="CB"/>
</dbReference>
<comment type="caution">
    <text evidence="6">The sequence shown here is derived from an EMBL/GenBank/DDBJ whole genome shotgun (WGS) entry which is preliminary data.</text>
</comment>
<dbReference type="GO" id="GO:0015074">
    <property type="term" value="P:DNA integration"/>
    <property type="evidence" value="ECO:0007669"/>
    <property type="project" value="InterPro"/>
</dbReference>
<dbReference type="Gene3D" id="1.10.150.130">
    <property type="match status" value="1"/>
</dbReference>
<evidence type="ECO:0000313" key="7">
    <source>
        <dbReference type="Proteomes" id="UP000321720"/>
    </source>
</evidence>